<comment type="function">
    <text evidence="1">Regulates expression of the glpD operon. In the presence of glycerol 3-phosphate (G3P) causes antitermination of transcription of glpD at the inverted repeat of the leader region to enhance its transcription. Binds and stabilizes glpD leader mRNA.</text>
</comment>
<dbReference type="InterPro" id="IPR006699">
    <property type="entry name" value="GlpP"/>
</dbReference>
<reference evidence="3" key="1">
    <citation type="submission" date="2017-11" db="EMBL/GenBank/DDBJ databases">
        <authorList>
            <person name="Zhu W."/>
        </authorList>
    </citation>
    <scope>NUCLEOTIDE SEQUENCE [LARGE SCALE GENOMIC DNA]</scope>
    <source>
        <strain evidence="3">CAU 1183</strain>
    </source>
</reference>
<dbReference type="Pfam" id="PF04309">
    <property type="entry name" value="G3P_antiterm"/>
    <property type="match status" value="1"/>
</dbReference>
<evidence type="ECO:0000313" key="2">
    <source>
        <dbReference type="EMBL" id="RDW16546.1"/>
    </source>
</evidence>
<dbReference type="RefSeq" id="WP_115774344.1">
    <property type="nucleotide sequence ID" value="NZ_PIOC01000024.1"/>
</dbReference>
<dbReference type="GO" id="GO:0003723">
    <property type="term" value="F:RNA binding"/>
    <property type="evidence" value="ECO:0007669"/>
    <property type="project" value="UniProtKB-KW"/>
</dbReference>
<dbReference type="PIRSF" id="PIRSF016897">
    <property type="entry name" value="GlpP"/>
    <property type="match status" value="1"/>
</dbReference>
<gene>
    <name evidence="2" type="ORF">CWR48_15995</name>
</gene>
<dbReference type="EMBL" id="PIOC01000024">
    <property type="protein sequence ID" value="RDW16546.1"/>
    <property type="molecule type" value="Genomic_DNA"/>
</dbReference>
<keyword evidence="3" id="KW-1185">Reference proteome</keyword>
<keyword evidence="1" id="KW-0694">RNA-binding</keyword>
<organism evidence="2 3">
    <name type="scientific">Oceanobacillus arenosus</name>
    <dbReference type="NCBI Taxonomy" id="1229153"/>
    <lineage>
        <taxon>Bacteria</taxon>
        <taxon>Bacillati</taxon>
        <taxon>Bacillota</taxon>
        <taxon>Bacilli</taxon>
        <taxon>Bacillales</taxon>
        <taxon>Bacillaceae</taxon>
        <taxon>Oceanobacillus</taxon>
    </lineage>
</organism>
<name>A0A3D8PKD3_9BACI</name>
<proteinExistence type="predicted"/>
<protein>
    <recommendedName>
        <fullName evidence="1">Glycerol uptake operon antiterminator regulatory protein</fullName>
    </recommendedName>
</protein>
<dbReference type="AlphaFoldDB" id="A0A3D8PKD3"/>
<keyword evidence="1" id="KW-0319">Glycerol metabolism</keyword>
<dbReference type="GO" id="GO:0001072">
    <property type="term" value="F:transcription antitermination factor activity, RNA binding"/>
    <property type="evidence" value="ECO:0007669"/>
    <property type="project" value="TreeGrafter"/>
</dbReference>
<keyword evidence="1" id="KW-0804">Transcription</keyword>
<accession>A0A3D8PKD3</accession>
<dbReference type="GO" id="GO:0006071">
    <property type="term" value="P:glycerol metabolic process"/>
    <property type="evidence" value="ECO:0007669"/>
    <property type="project" value="UniProtKB-UniRule"/>
</dbReference>
<keyword evidence="1" id="KW-0805">Transcription regulation</keyword>
<evidence type="ECO:0000256" key="1">
    <source>
        <dbReference type="PIRNR" id="PIRNR016897"/>
    </source>
</evidence>
<evidence type="ECO:0000313" key="3">
    <source>
        <dbReference type="Proteomes" id="UP000257143"/>
    </source>
</evidence>
<dbReference type="PANTHER" id="PTHR35787">
    <property type="entry name" value="GLYCEROL UPTAKE OPERON ANTITERMINATOR REGULATORY PROTEIN"/>
    <property type="match status" value="1"/>
</dbReference>
<dbReference type="Gene3D" id="3.20.20.70">
    <property type="entry name" value="Aldolase class I"/>
    <property type="match status" value="1"/>
</dbReference>
<dbReference type="GO" id="GO:0045893">
    <property type="term" value="P:positive regulation of DNA-templated transcription"/>
    <property type="evidence" value="ECO:0007669"/>
    <property type="project" value="TreeGrafter"/>
</dbReference>
<dbReference type="InterPro" id="IPR013785">
    <property type="entry name" value="Aldolase_TIM"/>
</dbReference>
<dbReference type="Proteomes" id="UP000257143">
    <property type="component" value="Unassembled WGS sequence"/>
</dbReference>
<sequence>MDVPKGVIPAIRSMKNFDRALETKHETIIFLETRLGQLKSMVDYAKRANKKVLIHFDLIQGLKADEYGMEFLIHEIKPDGILSTRANVISLAKKHKLLAIQRMFLLDSLALDHNLKLIERSRPDCIEVLPGLMPSMIEQIYENTKLPLIAGGLITTEEDVRNALDAGAIAISTSKKDLWDLL</sequence>
<dbReference type="SUPFAM" id="SSF110391">
    <property type="entry name" value="GlpP-like"/>
    <property type="match status" value="1"/>
</dbReference>
<dbReference type="OrthoDB" id="9799580at2"/>
<comment type="caution">
    <text evidence="2">The sequence shown here is derived from an EMBL/GenBank/DDBJ whole genome shotgun (WGS) entry which is preliminary data.</text>
</comment>
<dbReference type="PANTHER" id="PTHR35787:SF1">
    <property type="entry name" value="GLYCEROL UPTAKE OPERON ANTITERMINATOR REGULATORY PROTEIN"/>
    <property type="match status" value="1"/>
</dbReference>